<sequence>MPKKQNTAAKKARAAARTGAKYTAALRQAAGPHLPPHLQLVDEESLPEGERMVVDCLRALAAEGGPIPVRVADPDPEVVEARMRAEEKGVTPQWQRWASVQAAVDGYLLRETQYGPNRSGYTATNRGPRVPVPVRADDGTVTVVAMPEWARLHEGRWIWEHTGWPLDSVSGQIVDPPQEFSPAPGLRWQVALWLDLAREGQVLGEDYIGGTSAWSTLGWCTSRDDARQIARAFTAHRGPYARADVIEHGADNGVVSITRETYLPALNAPARPRPPALGEPRGILAAGPRPASPDRSEIPEPAWYQGEKHPPNSSLIVWTGTEWRTLIHTYWQSANIAAVLGIGAGGPYEWAEAWGPRHPDRDMHDWTQEGRELTHRFPEPTYQERTKLIDAARRAQEDTLVDALADRGHLTREQAAARLARGGEQYRHVLAVGQAAISRALHTARRALPEGPERTAIRHALDNLMYRHVLPADAERIAGEQLDSEIESTRSPATTAWCRRAVAEYVSPAVDPAAAGVEGFRPQDTTVAS</sequence>
<feature type="region of interest" description="Disordered" evidence="1">
    <location>
        <begin position="268"/>
        <end position="295"/>
    </location>
</feature>
<evidence type="ECO:0000313" key="2">
    <source>
        <dbReference type="EMBL" id="KFG71346.1"/>
    </source>
</evidence>
<protein>
    <submittedName>
        <fullName evidence="2">Uncharacterized protein</fullName>
    </submittedName>
</protein>
<name>A0A086MR28_9ACTN</name>
<dbReference type="RefSeq" id="WP_043385674.1">
    <property type="nucleotide sequence ID" value="NZ_KN039950.1"/>
</dbReference>
<dbReference type="AlphaFoldDB" id="A0A086MR28"/>
<comment type="caution">
    <text evidence="2">The sequence shown here is derived from an EMBL/GenBank/DDBJ whole genome shotgun (WGS) entry which is preliminary data.</text>
</comment>
<organism evidence="2 3">
    <name type="scientific">Streptomyces mutabilis</name>
    <dbReference type="NCBI Taxonomy" id="67332"/>
    <lineage>
        <taxon>Bacteria</taxon>
        <taxon>Bacillati</taxon>
        <taxon>Actinomycetota</taxon>
        <taxon>Actinomycetes</taxon>
        <taxon>Kitasatosporales</taxon>
        <taxon>Streptomycetaceae</taxon>
        <taxon>Streptomyces</taxon>
    </lineage>
</organism>
<dbReference type="EMBL" id="JNFQ01000007">
    <property type="protein sequence ID" value="KFG71346.1"/>
    <property type="molecule type" value="Genomic_DNA"/>
</dbReference>
<dbReference type="Proteomes" id="UP000029095">
    <property type="component" value="Unassembled WGS sequence"/>
</dbReference>
<proteinExistence type="predicted"/>
<gene>
    <name evidence="2" type="ORF">FM21_34135</name>
</gene>
<evidence type="ECO:0000256" key="1">
    <source>
        <dbReference type="SAM" id="MobiDB-lite"/>
    </source>
</evidence>
<reference evidence="2 3" key="1">
    <citation type="submission" date="2014-05" db="EMBL/GenBank/DDBJ databases">
        <title>Complete genome sequence of the Streptomyces mutabilis TRM45540.</title>
        <authorList>
            <person name="Luo X."/>
            <person name="Zhang L."/>
        </authorList>
    </citation>
    <scope>NUCLEOTIDE SEQUENCE [LARGE SCALE GENOMIC DNA]</scope>
    <source>
        <strain evidence="2 3">TRM45540</strain>
    </source>
</reference>
<accession>A0A086MR28</accession>
<dbReference type="HOGENOM" id="CLU_514730_0_0_11"/>
<evidence type="ECO:0000313" key="3">
    <source>
        <dbReference type="Proteomes" id="UP000029095"/>
    </source>
</evidence>
<keyword evidence="3" id="KW-1185">Reference proteome</keyword>